<dbReference type="RefSeq" id="WP_289388264.1">
    <property type="nucleotide sequence ID" value="NZ_JAUCBM010000010.1"/>
</dbReference>
<accession>A0ABW3UYF1</accession>
<dbReference type="EMBL" id="JBHTMA010000004">
    <property type="protein sequence ID" value="MFD1225860.1"/>
    <property type="molecule type" value="Genomic_DNA"/>
</dbReference>
<comment type="caution">
    <text evidence="1">The sequence shown here is derived from an EMBL/GenBank/DDBJ whole genome shotgun (WGS) entry which is preliminary data.</text>
</comment>
<evidence type="ECO:0000313" key="1">
    <source>
        <dbReference type="EMBL" id="MFD1225860.1"/>
    </source>
</evidence>
<proteinExistence type="predicted"/>
<evidence type="ECO:0008006" key="3">
    <source>
        <dbReference type="Google" id="ProtNLM"/>
    </source>
</evidence>
<evidence type="ECO:0000313" key="2">
    <source>
        <dbReference type="Proteomes" id="UP001597263"/>
    </source>
</evidence>
<protein>
    <recommendedName>
        <fullName evidence="3">MarR family transcriptional regulator</fullName>
    </recommendedName>
</protein>
<dbReference type="Proteomes" id="UP001597263">
    <property type="component" value="Unassembled WGS sequence"/>
</dbReference>
<keyword evidence="2" id="KW-1185">Reference proteome</keyword>
<sequence length="80" mass="9030">MTECPHNRIKCPQDKCHQLVGNLTCQRRSELRTAFPHKTNPSQKAVDELNATPRSLAQLVGRLLAKDFFAKRTNPTSGEK</sequence>
<gene>
    <name evidence="1" type="ORF">ACFQ35_01495</name>
</gene>
<organism evidence="1 2">
    <name type="scientific">Pseudochrobactrum kiredjianiae</name>
    <dbReference type="NCBI Taxonomy" id="386305"/>
    <lineage>
        <taxon>Bacteria</taxon>
        <taxon>Pseudomonadati</taxon>
        <taxon>Pseudomonadota</taxon>
        <taxon>Alphaproteobacteria</taxon>
        <taxon>Hyphomicrobiales</taxon>
        <taxon>Brucellaceae</taxon>
        <taxon>Pseudochrobactrum</taxon>
    </lineage>
</organism>
<reference evidence="2" key="1">
    <citation type="journal article" date="2019" name="Int. J. Syst. Evol. Microbiol.">
        <title>The Global Catalogue of Microorganisms (GCM) 10K type strain sequencing project: providing services to taxonomists for standard genome sequencing and annotation.</title>
        <authorList>
            <consortium name="The Broad Institute Genomics Platform"/>
            <consortium name="The Broad Institute Genome Sequencing Center for Infectious Disease"/>
            <person name="Wu L."/>
            <person name="Ma J."/>
        </authorList>
    </citation>
    <scope>NUCLEOTIDE SEQUENCE [LARGE SCALE GENOMIC DNA]</scope>
    <source>
        <strain evidence="2">CCUG 49584</strain>
    </source>
</reference>
<name>A0ABW3UYF1_9HYPH</name>